<dbReference type="InterPro" id="IPR054015">
    <property type="entry name" value="ExsA-like_N"/>
</dbReference>
<feature type="domain" description="HTH araC/xylS-type" evidence="4">
    <location>
        <begin position="162"/>
        <end position="259"/>
    </location>
</feature>
<dbReference type="PANTHER" id="PTHR43280:SF2">
    <property type="entry name" value="HTH-TYPE TRANSCRIPTIONAL REGULATOR EXSA"/>
    <property type="match status" value="1"/>
</dbReference>
<sequence>MSSVNCVSLSSKQNTATYDLPAKTAGILWVTSGSMLFRHSSELGEILENQFCFFKSTSLFLKESLESGLEFECRLFFFDTELLTRFLKQIPSAVSTQEGYPVTSANSFDIHILEMLYRSQDNDECATHTQVLLANALLSQAYMANPMVSNLIKESLEIGFLDRVINFIESKLESEISLPMLSQYLGVSESTVKRKLASEKHTFSELVRDKRVFRGATLLRAGRTPITQIADACGYKTAAHFSAAFKSVYGCTPKTFRRERRQP</sequence>
<dbReference type="PROSITE" id="PS00041">
    <property type="entry name" value="HTH_ARAC_FAMILY_1"/>
    <property type="match status" value="1"/>
</dbReference>
<organism evidence="5 6">
    <name type="scientific">Vibrio ishigakensis</name>
    <dbReference type="NCBI Taxonomy" id="1481914"/>
    <lineage>
        <taxon>Bacteria</taxon>
        <taxon>Pseudomonadati</taxon>
        <taxon>Pseudomonadota</taxon>
        <taxon>Gammaproteobacteria</taxon>
        <taxon>Vibrionales</taxon>
        <taxon>Vibrionaceae</taxon>
        <taxon>Vibrio</taxon>
    </lineage>
</organism>
<evidence type="ECO:0000256" key="2">
    <source>
        <dbReference type="ARBA" id="ARBA00023125"/>
    </source>
</evidence>
<keyword evidence="3" id="KW-0804">Transcription</keyword>
<protein>
    <submittedName>
        <fullName evidence="5">Transcriptional regulator</fullName>
    </submittedName>
</protein>
<accession>A0A0B8PBB0</accession>
<dbReference type="EMBL" id="BBSA01000001">
    <property type="protein sequence ID" value="GAM60204.1"/>
    <property type="molecule type" value="Genomic_DNA"/>
</dbReference>
<dbReference type="GO" id="GO:0003700">
    <property type="term" value="F:DNA-binding transcription factor activity"/>
    <property type="evidence" value="ECO:0007669"/>
    <property type="project" value="InterPro"/>
</dbReference>
<dbReference type="InterPro" id="IPR009057">
    <property type="entry name" value="Homeodomain-like_sf"/>
</dbReference>
<name>A0A0B8PBB0_9VIBR</name>
<dbReference type="Pfam" id="PF22200">
    <property type="entry name" value="ExsA_N"/>
    <property type="match status" value="1"/>
</dbReference>
<evidence type="ECO:0000313" key="6">
    <source>
        <dbReference type="Proteomes" id="UP000031670"/>
    </source>
</evidence>
<evidence type="ECO:0000259" key="4">
    <source>
        <dbReference type="PROSITE" id="PS01124"/>
    </source>
</evidence>
<dbReference type="GO" id="GO:0043565">
    <property type="term" value="F:sequence-specific DNA binding"/>
    <property type="evidence" value="ECO:0007669"/>
    <property type="project" value="InterPro"/>
</dbReference>
<evidence type="ECO:0000256" key="3">
    <source>
        <dbReference type="ARBA" id="ARBA00023163"/>
    </source>
</evidence>
<reference evidence="5 6" key="1">
    <citation type="submission" date="2015-01" db="EMBL/GenBank/DDBJ databases">
        <title>Vibrio sp. C5 JCM 19232 whole genome shotgun sequence.</title>
        <authorList>
            <person name="Sawabe T."/>
            <person name="Meirelles P."/>
            <person name="Feng G."/>
            <person name="Sayaka M."/>
            <person name="Hattori M."/>
            <person name="Ohkuma M."/>
        </authorList>
    </citation>
    <scope>NUCLEOTIDE SEQUENCE [LARGE SCALE GENOMIC DNA]</scope>
    <source>
        <strain evidence="5 6">JCM19232</strain>
    </source>
</reference>
<dbReference type="Proteomes" id="UP000031670">
    <property type="component" value="Unassembled WGS sequence"/>
</dbReference>
<comment type="caution">
    <text evidence="5">The sequence shown here is derived from an EMBL/GenBank/DDBJ whole genome shotgun (WGS) entry which is preliminary data.</text>
</comment>
<dbReference type="AlphaFoldDB" id="A0A0B8PBB0"/>
<dbReference type="InterPro" id="IPR018062">
    <property type="entry name" value="HTH_AraC-typ_CS"/>
</dbReference>
<reference evidence="5 6" key="2">
    <citation type="submission" date="2015-01" db="EMBL/GenBank/DDBJ databases">
        <authorList>
            <consortium name="NBRP consortium"/>
            <person name="Sawabe T."/>
            <person name="Meirelles P."/>
            <person name="Feng G."/>
            <person name="Sayaka M."/>
            <person name="Hattori M."/>
            <person name="Ohkuma M."/>
        </authorList>
    </citation>
    <scope>NUCLEOTIDE SEQUENCE [LARGE SCALE GENOMIC DNA]</scope>
    <source>
        <strain evidence="5 6">JCM19232</strain>
    </source>
</reference>
<dbReference type="SUPFAM" id="SSF46689">
    <property type="entry name" value="Homeodomain-like"/>
    <property type="match status" value="1"/>
</dbReference>
<proteinExistence type="predicted"/>
<evidence type="ECO:0000313" key="5">
    <source>
        <dbReference type="EMBL" id="GAM60204.1"/>
    </source>
</evidence>
<dbReference type="PRINTS" id="PR00032">
    <property type="entry name" value="HTHARAC"/>
</dbReference>
<dbReference type="Gene3D" id="1.10.10.60">
    <property type="entry name" value="Homeodomain-like"/>
    <property type="match status" value="1"/>
</dbReference>
<evidence type="ECO:0000256" key="1">
    <source>
        <dbReference type="ARBA" id="ARBA00023015"/>
    </source>
</evidence>
<dbReference type="Pfam" id="PF12833">
    <property type="entry name" value="HTH_18"/>
    <property type="match status" value="1"/>
</dbReference>
<dbReference type="PROSITE" id="PS01124">
    <property type="entry name" value="HTH_ARAC_FAMILY_2"/>
    <property type="match status" value="1"/>
</dbReference>
<gene>
    <name evidence="5" type="ORF">JCM19232_537</name>
</gene>
<dbReference type="InterPro" id="IPR018060">
    <property type="entry name" value="HTH_AraC"/>
</dbReference>
<keyword evidence="1" id="KW-0805">Transcription regulation</keyword>
<dbReference type="PANTHER" id="PTHR43280">
    <property type="entry name" value="ARAC-FAMILY TRANSCRIPTIONAL REGULATOR"/>
    <property type="match status" value="1"/>
</dbReference>
<dbReference type="InterPro" id="IPR020449">
    <property type="entry name" value="Tscrpt_reg_AraC-type_HTH"/>
</dbReference>
<keyword evidence="2" id="KW-0238">DNA-binding</keyword>
<dbReference type="SMART" id="SM00342">
    <property type="entry name" value="HTH_ARAC"/>
    <property type="match status" value="1"/>
</dbReference>